<evidence type="ECO:0000313" key="1">
    <source>
        <dbReference type="EMBL" id="KAG1551029.1"/>
    </source>
</evidence>
<comment type="caution">
    <text evidence="1">The sequence shown here is derived from an EMBL/GenBank/DDBJ whole genome shotgun (WGS) entry which is preliminary data.</text>
</comment>
<evidence type="ECO:0000313" key="2">
    <source>
        <dbReference type="Proteomes" id="UP000717996"/>
    </source>
</evidence>
<dbReference type="AlphaFoldDB" id="A0A9P7CFU5"/>
<dbReference type="OrthoDB" id="5407799at2759"/>
<dbReference type="SUPFAM" id="SSF57845">
    <property type="entry name" value="B-box zinc-binding domain"/>
    <property type="match status" value="1"/>
</dbReference>
<proteinExistence type="predicted"/>
<sequence length="277" mass="32307">MSKEEDAEIANRIARLLGKEKEPLEDEKELAEGFNKVFSTQAIASQNDYKVPTHLDEQDIEQEVNQLQKMSYNPLFADTKKYKKIEKMLYESDEEEDAIDDYIYDMLNESTPTEARQGPVQHKMKQLESILTGSSLDMDESDALIQRAIEENRLDEKYEQFAAKRDEDFEKRVKDLQNHSFPQDSTFTMSDKPKGSVPKALQLKDVYDETEDWCCVCNEDATIECDGCEDDNKFCKECFFQTHRSEFADYEATKHKKIIRQLLKKLAEFEKCGYPFS</sequence>
<dbReference type="Pfam" id="PF22586">
    <property type="entry name" value="ANCHR-like_BBOX"/>
    <property type="match status" value="1"/>
</dbReference>
<name>A0A9P7CFU5_RHIOR</name>
<accession>A0A9P7CFU5</accession>
<evidence type="ECO:0008006" key="3">
    <source>
        <dbReference type="Google" id="ProtNLM"/>
    </source>
</evidence>
<reference evidence="1" key="1">
    <citation type="journal article" date="2020" name="Microb. Genom.">
        <title>Genetic diversity of clinical and environmental Mucorales isolates obtained from an investigation of mucormycosis cases among solid organ transplant recipients.</title>
        <authorList>
            <person name="Nguyen M.H."/>
            <person name="Kaul D."/>
            <person name="Muto C."/>
            <person name="Cheng S.J."/>
            <person name="Richter R.A."/>
            <person name="Bruno V.M."/>
            <person name="Liu G."/>
            <person name="Beyhan S."/>
            <person name="Sundermann A.J."/>
            <person name="Mounaud S."/>
            <person name="Pasculle A.W."/>
            <person name="Nierman W.C."/>
            <person name="Driscoll E."/>
            <person name="Cumbie R."/>
            <person name="Clancy C.J."/>
            <person name="Dupont C.L."/>
        </authorList>
    </citation>
    <scope>NUCLEOTIDE SEQUENCE</scope>
    <source>
        <strain evidence="1">GL16</strain>
    </source>
</reference>
<dbReference type="EMBL" id="JAANIT010000172">
    <property type="protein sequence ID" value="KAG1551029.1"/>
    <property type="molecule type" value="Genomic_DNA"/>
</dbReference>
<organism evidence="1 2">
    <name type="scientific">Rhizopus oryzae</name>
    <name type="common">Mucormycosis agent</name>
    <name type="synonym">Rhizopus arrhizus var. delemar</name>
    <dbReference type="NCBI Taxonomy" id="64495"/>
    <lineage>
        <taxon>Eukaryota</taxon>
        <taxon>Fungi</taxon>
        <taxon>Fungi incertae sedis</taxon>
        <taxon>Mucoromycota</taxon>
        <taxon>Mucoromycotina</taxon>
        <taxon>Mucoromycetes</taxon>
        <taxon>Mucorales</taxon>
        <taxon>Mucorineae</taxon>
        <taxon>Rhizopodaceae</taxon>
        <taxon>Rhizopus</taxon>
    </lineage>
</organism>
<gene>
    <name evidence="1" type="ORF">G6F51_002086</name>
</gene>
<protein>
    <recommendedName>
        <fullName evidence="3">Zinc finger FYVE domain-containing protein 19</fullName>
    </recommendedName>
</protein>
<dbReference type="Proteomes" id="UP000717996">
    <property type="component" value="Unassembled WGS sequence"/>
</dbReference>